<keyword evidence="1" id="KW-0812">Transmembrane</keyword>
<sequence length="309" mass="35217">MRRFIWIPVLVLLVLCMTGAAATPEVYFQMKDPPGDEHGYGAYQYPSNLAFKPYQGLFDITEFKVWQEKPGEIAFDTAFANNTNPWMAPEGFIHQNLRVFVDSLPNQGATGLMHQGAYVRFDAKYAWDFCLRIAGWGNSQLITATADQKWQIRPLRTMMMGDNRTLRAVVPEKLVGKPGRNWHYYVLVGSYDGFGEDFFRRVMKDPGEWVIGGGYDEVLEPQVMDIVAADNASQVKQLRSFDLQTGQLAMLQPVGADLAGWRLPGWLRILLLLLLVVLIGFLTYRLIKRRGQISWFWVPNRESKTKKGA</sequence>
<dbReference type="EMBL" id="SLUN01000031">
    <property type="protein sequence ID" value="TCL61844.1"/>
    <property type="molecule type" value="Genomic_DNA"/>
</dbReference>
<feature type="signal peptide" evidence="2">
    <location>
        <begin position="1"/>
        <end position="22"/>
    </location>
</feature>
<accession>A0A4R1R870</accession>
<proteinExistence type="predicted"/>
<dbReference type="InterPro" id="IPR019248">
    <property type="entry name" value="Glucodextran_C"/>
</dbReference>
<protein>
    <submittedName>
        <fullName evidence="4">Glucodextranase-like protein</fullName>
    </submittedName>
</protein>
<feature type="chain" id="PRO_5020377224" evidence="2">
    <location>
        <begin position="23"/>
        <end position="309"/>
    </location>
</feature>
<dbReference type="CDD" id="cd09626">
    <property type="entry name" value="DOMON_glucodextranase_like"/>
    <property type="match status" value="1"/>
</dbReference>
<reference evidence="4 5" key="1">
    <citation type="submission" date="2019-03" db="EMBL/GenBank/DDBJ databases">
        <title>Genomic Encyclopedia of Type Strains, Phase IV (KMG-IV): sequencing the most valuable type-strain genomes for metagenomic binning, comparative biology and taxonomic classification.</title>
        <authorList>
            <person name="Goeker M."/>
        </authorList>
    </citation>
    <scope>NUCLEOTIDE SEQUENCE [LARGE SCALE GENOMIC DNA]</scope>
    <source>
        <strain evidence="4 5">LX-B</strain>
    </source>
</reference>
<dbReference type="Proteomes" id="UP000295008">
    <property type="component" value="Unassembled WGS sequence"/>
</dbReference>
<dbReference type="SUPFAM" id="SSF49344">
    <property type="entry name" value="CBD9-like"/>
    <property type="match status" value="1"/>
</dbReference>
<feature type="domain" description="Glucodextranase-like C-terminal" evidence="3">
    <location>
        <begin position="28"/>
        <end position="252"/>
    </location>
</feature>
<organism evidence="4 5">
    <name type="scientific">Hydrogenispora ethanolica</name>
    <dbReference type="NCBI Taxonomy" id="1082276"/>
    <lineage>
        <taxon>Bacteria</taxon>
        <taxon>Bacillati</taxon>
        <taxon>Bacillota</taxon>
        <taxon>Hydrogenispora</taxon>
    </lineage>
</organism>
<keyword evidence="1" id="KW-1133">Transmembrane helix</keyword>
<evidence type="ECO:0000256" key="2">
    <source>
        <dbReference type="SAM" id="SignalP"/>
    </source>
</evidence>
<dbReference type="Pfam" id="PF09985">
    <property type="entry name" value="Glucodextran_C"/>
    <property type="match status" value="1"/>
</dbReference>
<evidence type="ECO:0000256" key="1">
    <source>
        <dbReference type="SAM" id="Phobius"/>
    </source>
</evidence>
<feature type="transmembrane region" description="Helical" evidence="1">
    <location>
        <begin position="266"/>
        <end position="287"/>
    </location>
</feature>
<keyword evidence="5" id="KW-1185">Reference proteome</keyword>
<evidence type="ECO:0000259" key="3">
    <source>
        <dbReference type="Pfam" id="PF09985"/>
    </source>
</evidence>
<gene>
    <name evidence="4" type="ORF">EDC14_103113</name>
</gene>
<dbReference type="OrthoDB" id="9806081at2"/>
<name>A0A4R1R870_HYDET</name>
<keyword evidence="1" id="KW-0472">Membrane</keyword>
<evidence type="ECO:0000313" key="5">
    <source>
        <dbReference type="Proteomes" id="UP000295008"/>
    </source>
</evidence>
<comment type="caution">
    <text evidence="4">The sequence shown here is derived from an EMBL/GenBank/DDBJ whole genome shotgun (WGS) entry which is preliminary data.</text>
</comment>
<dbReference type="Gene3D" id="2.60.40.1190">
    <property type="match status" value="1"/>
</dbReference>
<dbReference type="AlphaFoldDB" id="A0A4R1R870"/>
<keyword evidence="2" id="KW-0732">Signal</keyword>
<evidence type="ECO:0000313" key="4">
    <source>
        <dbReference type="EMBL" id="TCL61844.1"/>
    </source>
</evidence>
<dbReference type="RefSeq" id="WP_132016092.1">
    <property type="nucleotide sequence ID" value="NZ_SLUN01000031.1"/>
</dbReference>